<gene>
    <name evidence="1" type="ORF">ACFQ2E_12500</name>
</gene>
<keyword evidence="2" id="KW-1185">Reference proteome</keyword>
<name>A0ABW3RDY3_9FLAO</name>
<accession>A0ABW3RDY3</accession>
<proteinExistence type="predicted"/>
<sequence>MKTTLTFSIATIDVYDNYVVSVINEGVTVTMESNKILEDIAETYFPNKKFVYITHRVNSYSVDPVNYTRTSKIENLAGFAVVSKNNVALSNAEIEKTFLKKPFAVFSNLDDAIAWAESIVTSE</sequence>
<evidence type="ECO:0000313" key="1">
    <source>
        <dbReference type="EMBL" id="MFD1163246.1"/>
    </source>
</evidence>
<comment type="caution">
    <text evidence="1">The sequence shown here is derived from an EMBL/GenBank/DDBJ whole genome shotgun (WGS) entry which is preliminary data.</text>
</comment>
<evidence type="ECO:0008006" key="3">
    <source>
        <dbReference type="Google" id="ProtNLM"/>
    </source>
</evidence>
<evidence type="ECO:0000313" key="2">
    <source>
        <dbReference type="Proteomes" id="UP001597163"/>
    </source>
</evidence>
<organism evidence="1 2">
    <name type="scientific">Hwangdonia seohaensis</name>
    <dbReference type="NCBI Taxonomy" id="1240727"/>
    <lineage>
        <taxon>Bacteria</taxon>
        <taxon>Pseudomonadati</taxon>
        <taxon>Bacteroidota</taxon>
        <taxon>Flavobacteriia</taxon>
        <taxon>Flavobacteriales</taxon>
        <taxon>Flavobacteriaceae</taxon>
        <taxon>Hwangdonia</taxon>
    </lineage>
</organism>
<dbReference type="EMBL" id="JBHTLJ010000003">
    <property type="protein sequence ID" value="MFD1163246.1"/>
    <property type="molecule type" value="Genomic_DNA"/>
</dbReference>
<reference evidence="2" key="1">
    <citation type="journal article" date="2019" name="Int. J. Syst. Evol. Microbiol.">
        <title>The Global Catalogue of Microorganisms (GCM) 10K type strain sequencing project: providing services to taxonomists for standard genome sequencing and annotation.</title>
        <authorList>
            <consortium name="The Broad Institute Genomics Platform"/>
            <consortium name="The Broad Institute Genome Sequencing Center for Infectious Disease"/>
            <person name="Wu L."/>
            <person name="Ma J."/>
        </authorList>
    </citation>
    <scope>NUCLEOTIDE SEQUENCE [LARGE SCALE GENOMIC DNA]</scope>
    <source>
        <strain evidence="2">CCUG 63246</strain>
    </source>
</reference>
<dbReference type="RefSeq" id="WP_311940493.1">
    <property type="nucleotide sequence ID" value="NZ_JAVSCK010000003.1"/>
</dbReference>
<dbReference type="Proteomes" id="UP001597163">
    <property type="component" value="Unassembled WGS sequence"/>
</dbReference>
<protein>
    <recommendedName>
        <fullName evidence="3">STAS/SEC14 domain-containing protein</fullName>
    </recommendedName>
</protein>